<gene>
    <name evidence="1" type="ORF">LCGC14_2049420</name>
</gene>
<reference evidence="1" key="1">
    <citation type="journal article" date="2015" name="Nature">
        <title>Complex archaea that bridge the gap between prokaryotes and eukaryotes.</title>
        <authorList>
            <person name="Spang A."/>
            <person name="Saw J.H."/>
            <person name="Jorgensen S.L."/>
            <person name="Zaremba-Niedzwiedzka K."/>
            <person name="Martijn J."/>
            <person name="Lind A.E."/>
            <person name="van Eijk R."/>
            <person name="Schleper C."/>
            <person name="Guy L."/>
            <person name="Ettema T.J."/>
        </authorList>
    </citation>
    <scope>NUCLEOTIDE SEQUENCE</scope>
</reference>
<protein>
    <submittedName>
        <fullName evidence="1">Uncharacterized protein</fullName>
    </submittedName>
</protein>
<comment type="caution">
    <text evidence="1">The sequence shown here is derived from an EMBL/GenBank/DDBJ whole genome shotgun (WGS) entry which is preliminary data.</text>
</comment>
<evidence type="ECO:0000313" key="1">
    <source>
        <dbReference type="EMBL" id="KKL75988.1"/>
    </source>
</evidence>
<accession>A0A0F9EPE7</accession>
<name>A0A0F9EPE7_9ZZZZ</name>
<dbReference type="EMBL" id="LAZR01024190">
    <property type="protein sequence ID" value="KKL75988.1"/>
    <property type="molecule type" value="Genomic_DNA"/>
</dbReference>
<organism evidence="1">
    <name type="scientific">marine sediment metagenome</name>
    <dbReference type="NCBI Taxonomy" id="412755"/>
    <lineage>
        <taxon>unclassified sequences</taxon>
        <taxon>metagenomes</taxon>
        <taxon>ecological metagenomes</taxon>
    </lineage>
</organism>
<sequence length="107" mass="12491">MSVVKEWLRRGIAAQKEIDKIMEKPEKPDTNCTQAIERGDTERVYQETMTKREAKRYICNMLGKILEADTDFISGFVFDDLSTRNADRVYSAMLELADELRRRGARR</sequence>
<dbReference type="AlphaFoldDB" id="A0A0F9EPE7"/>
<proteinExistence type="predicted"/>